<evidence type="ECO:0000259" key="4">
    <source>
        <dbReference type="PROSITE" id="PS01124"/>
    </source>
</evidence>
<dbReference type="EMBL" id="BSPC01000015">
    <property type="protein sequence ID" value="GLS18667.1"/>
    <property type="molecule type" value="Genomic_DNA"/>
</dbReference>
<dbReference type="InterPro" id="IPR050908">
    <property type="entry name" value="SmbC-like"/>
</dbReference>
<dbReference type="SMART" id="SM00342">
    <property type="entry name" value="HTH_ARAC"/>
    <property type="match status" value="1"/>
</dbReference>
<gene>
    <name evidence="5" type="ORF">GCM10007874_16840</name>
</gene>
<dbReference type="Pfam" id="PF06445">
    <property type="entry name" value="GyrI-like"/>
    <property type="match status" value="1"/>
</dbReference>
<name>A0ABQ6CGA9_9HYPH</name>
<keyword evidence="3" id="KW-0804">Transcription</keyword>
<evidence type="ECO:0000256" key="1">
    <source>
        <dbReference type="ARBA" id="ARBA00023015"/>
    </source>
</evidence>
<dbReference type="PROSITE" id="PS01124">
    <property type="entry name" value="HTH_ARAC_FAMILY_2"/>
    <property type="match status" value="1"/>
</dbReference>
<keyword evidence="6" id="KW-1185">Reference proteome</keyword>
<dbReference type="SUPFAM" id="SSF46689">
    <property type="entry name" value="Homeodomain-like"/>
    <property type="match status" value="2"/>
</dbReference>
<dbReference type="SUPFAM" id="SSF55136">
    <property type="entry name" value="Probable bacterial effector-binding domain"/>
    <property type="match status" value="1"/>
</dbReference>
<feature type="domain" description="HTH araC/xylS-type" evidence="4">
    <location>
        <begin position="15"/>
        <end position="113"/>
    </location>
</feature>
<dbReference type="InterPro" id="IPR009057">
    <property type="entry name" value="Homeodomain-like_sf"/>
</dbReference>
<proteinExistence type="predicted"/>
<evidence type="ECO:0000313" key="5">
    <source>
        <dbReference type="EMBL" id="GLS18667.1"/>
    </source>
</evidence>
<dbReference type="InterPro" id="IPR018062">
    <property type="entry name" value="HTH_AraC-typ_CS"/>
</dbReference>
<organism evidence="5 6">
    <name type="scientific">Labrys miyagiensis</name>
    <dbReference type="NCBI Taxonomy" id="346912"/>
    <lineage>
        <taxon>Bacteria</taxon>
        <taxon>Pseudomonadati</taxon>
        <taxon>Pseudomonadota</taxon>
        <taxon>Alphaproteobacteria</taxon>
        <taxon>Hyphomicrobiales</taxon>
        <taxon>Xanthobacteraceae</taxon>
        <taxon>Labrys</taxon>
    </lineage>
</organism>
<evidence type="ECO:0000256" key="3">
    <source>
        <dbReference type="ARBA" id="ARBA00023163"/>
    </source>
</evidence>
<dbReference type="SMART" id="SM00871">
    <property type="entry name" value="AraC_E_bind"/>
    <property type="match status" value="1"/>
</dbReference>
<evidence type="ECO:0000313" key="6">
    <source>
        <dbReference type="Proteomes" id="UP001156882"/>
    </source>
</evidence>
<dbReference type="Proteomes" id="UP001156882">
    <property type="component" value="Unassembled WGS sequence"/>
</dbReference>
<sequence length="293" mass="32550">MTRHETSLSYAARIERVLGHIAEHLDDRLDLDDLAAIACFSPCHFHRIFVAMTGETVAEAVRRLRLHRAAVELNRSQRTMPRVAARAGYGSVAAFTRAFSCAFGTPPAAYRRLGQDLRPAPPQAGMKTMTHAPALRTAVRYDVTVEDFPEIELATLKHQGDYQRIGTCFDRLSSWAGACRLLGPDTRMIGIYYDDPAAKPLSELHSEAGLTLPEGTAIEPDMQWRSVGGYPVAKLVHKGPYADLDVAYAYLYHVWLPQSGRQPGEAPCFEEYLNNPRLLPPSEWLTAVHLPLA</sequence>
<keyword evidence="2" id="KW-0238">DNA-binding</keyword>
<reference evidence="6" key="1">
    <citation type="journal article" date="2019" name="Int. J. Syst. Evol. Microbiol.">
        <title>The Global Catalogue of Microorganisms (GCM) 10K type strain sequencing project: providing services to taxonomists for standard genome sequencing and annotation.</title>
        <authorList>
            <consortium name="The Broad Institute Genomics Platform"/>
            <consortium name="The Broad Institute Genome Sequencing Center for Infectious Disease"/>
            <person name="Wu L."/>
            <person name="Ma J."/>
        </authorList>
    </citation>
    <scope>NUCLEOTIDE SEQUENCE [LARGE SCALE GENOMIC DNA]</scope>
    <source>
        <strain evidence="6">NBRC 101365</strain>
    </source>
</reference>
<dbReference type="PANTHER" id="PTHR40055">
    <property type="entry name" value="TRANSCRIPTIONAL REGULATOR YGIV-RELATED"/>
    <property type="match status" value="1"/>
</dbReference>
<keyword evidence="1" id="KW-0805">Transcription regulation</keyword>
<dbReference type="PROSITE" id="PS00041">
    <property type="entry name" value="HTH_ARAC_FAMILY_1"/>
    <property type="match status" value="1"/>
</dbReference>
<dbReference type="Pfam" id="PF12833">
    <property type="entry name" value="HTH_18"/>
    <property type="match status" value="1"/>
</dbReference>
<dbReference type="InterPro" id="IPR011256">
    <property type="entry name" value="Reg_factor_effector_dom_sf"/>
</dbReference>
<dbReference type="InterPro" id="IPR029442">
    <property type="entry name" value="GyrI-like"/>
</dbReference>
<dbReference type="Gene3D" id="1.10.10.60">
    <property type="entry name" value="Homeodomain-like"/>
    <property type="match status" value="2"/>
</dbReference>
<dbReference type="InterPro" id="IPR018060">
    <property type="entry name" value="HTH_AraC"/>
</dbReference>
<dbReference type="PANTHER" id="PTHR40055:SF1">
    <property type="entry name" value="TRANSCRIPTIONAL REGULATOR YGIV-RELATED"/>
    <property type="match status" value="1"/>
</dbReference>
<dbReference type="RefSeq" id="WP_284311543.1">
    <property type="nucleotide sequence ID" value="NZ_BSPC01000015.1"/>
</dbReference>
<dbReference type="Gene3D" id="3.20.80.10">
    <property type="entry name" value="Regulatory factor, effector binding domain"/>
    <property type="match status" value="1"/>
</dbReference>
<dbReference type="InterPro" id="IPR010499">
    <property type="entry name" value="AraC_E-bd"/>
</dbReference>
<accession>A0ABQ6CGA9</accession>
<protein>
    <submittedName>
        <fullName evidence="5">AraC family transcriptional regulator</fullName>
    </submittedName>
</protein>
<evidence type="ECO:0000256" key="2">
    <source>
        <dbReference type="ARBA" id="ARBA00023125"/>
    </source>
</evidence>
<comment type="caution">
    <text evidence="5">The sequence shown here is derived from an EMBL/GenBank/DDBJ whole genome shotgun (WGS) entry which is preliminary data.</text>
</comment>